<dbReference type="OrthoDB" id="1435920at2759"/>
<evidence type="ECO:0000313" key="2">
    <source>
        <dbReference type="Proteomes" id="UP001153076"/>
    </source>
</evidence>
<gene>
    <name evidence="1" type="ORF">Cgig2_015195</name>
</gene>
<sequence length="183" mass="20910">MQTAKLPRSLCDDIDRKSRRFLWGGTENHRGVHKVSWETITKPEEEGGLGWRLLTERNSLWSRVLQAKYCQGRCDVSMVSPAKEASNAWRGITENFKNVQRGAQFEVGNGGTTLFWQHSWALHQPLITHALSEVMPHEKARTVAEYWDAASGWSWEQFDAYLPGNILQTMKSFFLSPGAENED</sequence>
<reference evidence="1" key="1">
    <citation type="submission" date="2022-04" db="EMBL/GenBank/DDBJ databases">
        <title>Carnegiea gigantea Genome sequencing and assembly v2.</title>
        <authorList>
            <person name="Copetti D."/>
            <person name="Sanderson M.J."/>
            <person name="Burquez A."/>
            <person name="Wojciechowski M.F."/>
        </authorList>
    </citation>
    <scope>NUCLEOTIDE SEQUENCE</scope>
    <source>
        <strain evidence="1">SGP5-SGP5p</strain>
        <tissue evidence="1">Aerial part</tissue>
    </source>
</reference>
<comment type="caution">
    <text evidence="1">The sequence shown here is derived from an EMBL/GenBank/DDBJ whole genome shotgun (WGS) entry which is preliminary data.</text>
</comment>
<organism evidence="1 2">
    <name type="scientific">Carnegiea gigantea</name>
    <dbReference type="NCBI Taxonomy" id="171969"/>
    <lineage>
        <taxon>Eukaryota</taxon>
        <taxon>Viridiplantae</taxon>
        <taxon>Streptophyta</taxon>
        <taxon>Embryophyta</taxon>
        <taxon>Tracheophyta</taxon>
        <taxon>Spermatophyta</taxon>
        <taxon>Magnoliopsida</taxon>
        <taxon>eudicotyledons</taxon>
        <taxon>Gunneridae</taxon>
        <taxon>Pentapetalae</taxon>
        <taxon>Caryophyllales</taxon>
        <taxon>Cactineae</taxon>
        <taxon>Cactaceae</taxon>
        <taxon>Cactoideae</taxon>
        <taxon>Echinocereeae</taxon>
        <taxon>Carnegiea</taxon>
    </lineage>
</organism>
<dbReference type="EMBL" id="JAKOGI010000035">
    <property type="protein sequence ID" value="KAJ8447832.1"/>
    <property type="molecule type" value="Genomic_DNA"/>
</dbReference>
<dbReference type="PANTHER" id="PTHR33116">
    <property type="entry name" value="REVERSE TRANSCRIPTASE ZINC-BINDING DOMAIN-CONTAINING PROTEIN-RELATED-RELATED"/>
    <property type="match status" value="1"/>
</dbReference>
<proteinExistence type="predicted"/>
<dbReference type="AlphaFoldDB" id="A0A9Q1KR20"/>
<dbReference type="Proteomes" id="UP001153076">
    <property type="component" value="Unassembled WGS sequence"/>
</dbReference>
<keyword evidence="2" id="KW-1185">Reference proteome</keyword>
<accession>A0A9Q1KR20</accession>
<dbReference type="PANTHER" id="PTHR33116:SF78">
    <property type="entry name" value="OS12G0587133 PROTEIN"/>
    <property type="match status" value="1"/>
</dbReference>
<name>A0A9Q1KR20_9CARY</name>
<evidence type="ECO:0000313" key="1">
    <source>
        <dbReference type="EMBL" id="KAJ8447832.1"/>
    </source>
</evidence>
<protein>
    <submittedName>
        <fullName evidence="1">Uncharacterized protein</fullName>
    </submittedName>
</protein>